<dbReference type="RefSeq" id="WP_126778683.1">
    <property type="nucleotide sequence ID" value="NZ_CAUQJP010000001.1"/>
</dbReference>
<feature type="domain" description="ABC transmembrane type-1" evidence="9">
    <location>
        <begin position="24"/>
        <end position="218"/>
    </location>
</feature>
<dbReference type="CDD" id="cd06261">
    <property type="entry name" value="TM_PBP2"/>
    <property type="match status" value="1"/>
</dbReference>
<keyword evidence="11" id="KW-1185">Reference proteome</keyword>
<evidence type="ECO:0000256" key="7">
    <source>
        <dbReference type="ARBA" id="ARBA00023136"/>
    </source>
</evidence>
<dbReference type="GO" id="GO:0048473">
    <property type="term" value="P:D-methionine transmembrane transport"/>
    <property type="evidence" value="ECO:0007669"/>
    <property type="project" value="TreeGrafter"/>
</dbReference>
<comment type="similarity">
    <text evidence="2">Belongs to the binding-protein-dependent transport system permease family. CysTW subfamily.</text>
</comment>
<dbReference type="PANTHER" id="PTHR30450:SF1">
    <property type="entry name" value="D-METHIONINE TRANSPORT SYSTEM PERMEASE PROTEIN METI-RELATED"/>
    <property type="match status" value="1"/>
</dbReference>
<dbReference type="PANTHER" id="PTHR30450">
    <property type="entry name" value="ABC TRANSPORTER PERMEASE"/>
    <property type="match status" value="1"/>
</dbReference>
<protein>
    <submittedName>
        <fullName evidence="10">Methionine ABC transporter permease</fullName>
    </submittedName>
</protein>
<dbReference type="Pfam" id="PF00528">
    <property type="entry name" value="BPD_transp_1"/>
    <property type="match status" value="1"/>
</dbReference>
<evidence type="ECO:0000256" key="4">
    <source>
        <dbReference type="ARBA" id="ARBA00022475"/>
    </source>
</evidence>
<evidence type="ECO:0000256" key="6">
    <source>
        <dbReference type="ARBA" id="ARBA00022989"/>
    </source>
</evidence>
<dbReference type="AlphaFoldDB" id="A0A429ZTM0"/>
<comment type="subcellular location">
    <subcellularLocation>
        <location evidence="1 8">Cell membrane</location>
        <topology evidence="1 8">Multi-pass membrane protein</topology>
    </subcellularLocation>
</comment>
<evidence type="ECO:0000256" key="2">
    <source>
        <dbReference type="ARBA" id="ARBA00007069"/>
    </source>
</evidence>
<keyword evidence="4" id="KW-1003">Cell membrane</keyword>
<gene>
    <name evidence="10" type="ORF">CBF35_03930</name>
</gene>
<evidence type="ECO:0000256" key="1">
    <source>
        <dbReference type="ARBA" id="ARBA00004651"/>
    </source>
</evidence>
<accession>A0A429ZTM0</accession>
<evidence type="ECO:0000313" key="11">
    <source>
        <dbReference type="Proteomes" id="UP000287239"/>
    </source>
</evidence>
<dbReference type="InterPro" id="IPR051322">
    <property type="entry name" value="AA_ABC_Transporter_Permease"/>
</dbReference>
<feature type="transmembrane region" description="Helical" evidence="8">
    <location>
        <begin position="156"/>
        <end position="179"/>
    </location>
</feature>
<evidence type="ECO:0000256" key="5">
    <source>
        <dbReference type="ARBA" id="ARBA00022692"/>
    </source>
</evidence>
<evidence type="ECO:0000259" key="9">
    <source>
        <dbReference type="PROSITE" id="PS50928"/>
    </source>
</evidence>
<dbReference type="PROSITE" id="PS50928">
    <property type="entry name" value="ABC_TM1"/>
    <property type="match status" value="1"/>
</dbReference>
<feature type="transmembrane region" description="Helical" evidence="8">
    <location>
        <begin position="199"/>
        <end position="222"/>
    </location>
</feature>
<dbReference type="EMBL" id="NGJU01000004">
    <property type="protein sequence ID" value="RST97085.1"/>
    <property type="molecule type" value="Genomic_DNA"/>
</dbReference>
<feature type="transmembrane region" description="Helical" evidence="8">
    <location>
        <begin position="28"/>
        <end position="50"/>
    </location>
</feature>
<evidence type="ECO:0000313" key="10">
    <source>
        <dbReference type="EMBL" id="RST97085.1"/>
    </source>
</evidence>
<keyword evidence="7 8" id="KW-0472">Membrane</keyword>
<dbReference type="InterPro" id="IPR035906">
    <property type="entry name" value="MetI-like_sf"/>
</dbReference>
<keyword evidence="3 8" id="KW-0813">Transport</keyword>
<organism evidence="10 11">
    <name type="scientific">Vagococcus salmoninarum</name>
    <dbReference type="NCBI Taxonomy" id="2739"/>
    <lineage>
        <taxon>Bacteria</taxon>
        <taxon>Bacillati</taxon>
        <taxon>Bacillota</taxon>
        <taxon>Bacilli</taxon>
        <taxon>Lactobacillales</taxon>
        <taxon>Enterococcaceae</taxon>
        <taxon>Vagococcus</taxon>
    </lineage>
</organism>
<reference evidence="10 11" key="1">
    <citation type="submission" date="2017-05" db="EMBL/GenBank/DDBJ databases">
        <title>Vagococcus spp. assemblies.</title>
        <authorList>
            <person name="Gulvik C.A."/>
        </authorList>
    </citation>
    <scope>NUCLEOTIDE SEQUENCE [LARGE SCALE GENOMIC DNA]</scope>
    <source>
        <strain evidence="10 11">NCFB 2777</strain>
    </source>
</reference>
<comment type="caution">
    <text evidence="10">The sequence shown here is derived from an EMBL/GenBank/DDBJ whole genome shotgun (WGS) entry which is preliminary data.</text>
</comment>
<feature type="transmembrane region" description="Helical" evidence="8">
    <location>
        <begin position="62"/>
        <end position="87"/>
    </location>
</feature>
<dbReference type="GeneID" id="98567507"/>
<keyword evidence="5 8" id="KW-0812">Transmembrane</keyword>
<feature type="transmembrane region" description="Helical" evidence="8">
    <location>
        <begin position="93"/>
        <end position="115"/>
    </location>
</feature>
<dbReference type="FunFam" id="1.10.3720.10:FF:000002">
    <property type="entry name" value="D-methionine ABC transporter permease MetI"/>
    <property type="match status" value="1"/>
</dbReference>
<evidence type="ECO:0000256" key="3">
    <source>
        <dbReference type="ARBA" id="ARBA00022448"/>
    </source>
</evidence>
<keyword evidence="6 8" id="KW-1133">Transmembrane helix</keyword>
<name>A0A429ZTM0_9ENTE</name>
<dbReference type="OrthoDB" id="9793490at2"/>
<evidence type="ECO:0000256" key="8">
    <source>
        <dbReference type="RuleBase" id="RU363032"/>
    </source>
</evidence>
<dbReference type="Gene3D" id="1.10.3720.10">
    <property type="entry name" value="MetI-like"/>
    <property type="match status" value="1"/>
</dbReference>
<dbReference type="InterPro" id="IPR000515">
    <property type="entry name" value="MetI-like"/>
</dbReference>
<dbReference type="GO" id="GO:0005886">
    <property type="term" value="C:plasma membrane"/>
    <property type="evidence" value="ECO:0007669"/>
    <property type="project" value="UniProtKB-SubCell"/>
</dbReference>
<dbReference type="SUPFAM" id="SSF161098">
    <property type="entry name" value="MetI-like"/>
    <property type="match status" value="1"/>
</dbReference>
<dbReference type="Proteomes" id="UP000287239">
    <property type="component" value="Unassembled WGS sequence"/>
</dbReference>
<sequence>MKKTLAEEYFDFSKLDGEKFLEATKQTLYMTGISMIFVIIIGIILGLLLYYLSKSSNSGAKVFYNIISIISNICRSVPFIILIILLIPITKLMIGTFLGPTAAIPALVISAAPFYGRLVEIAFREVDSGVLEASEAMGATRLQVIWKVLIPESLPALISGATVTTITMIGFTAMAGAISAGGLGGLAYQDGFMRGNQTVTLFATICILIIVFIIQGIGDLAVKKSDKR</sequence>
<proteinExistence type="inferred from homology"/>